<evidence type="ECO:0000313" key="11">
    <source>
        <dbReference type="EMBL" id="OAF69850.1"/>
    </source>
</evidence>
<evidence type="ECO:0000313" key="12">
    <source>
        <dbReference type="Proteomes" id="UP000078046"/>
    </source>
</evidence>
<dbReference type="PROSITE" id="PS00027">
    <property type="entry name" value="HOMEOBOX_1"/>
    <property type="match status" value="1"/>
</dbReference>
<dbReference type="GO" id="GO:0005634">
    <property type="term" value="C:nucleus"/>
    <property type="evidence" value="ECO:0007669"/>
    <property type="project" value="UniProtKB-SubCell"/>
</dbReference>
<name>A0A177B6U7_9BILA</name>
<dbReference type="PANTHER" id="PTHR11636:SF89">
    <property type="entry name" value="POU DOMAIN PROTEIN 2, ISOFORM B-RELATED"/>
    <property type="match status" value="1"/>
</dbReference>
<dbReference type="PANTHER" id="PTHR11636">
    <property type="entry name" value="POU DOMAIN"/>
    <property type="match status" value="1"/>
</dbReference>
<dbReference type="PROSITE" id="PS00035">
    <property type="entry name" value="POU_1"/>
    <property type="match status" value="1"/>
</dbReference>
<evidence type="ECO:0000256" key="1">
    <source>
        <dbReference type="ARBA" id="ARBA00004123"/>
    </source>
</evidence>
<organism evidence="11 12">
    <name type="scientific">Intoshia linei</name>
    <dbReference type="NCBI Taxonomy" id="1819745"/>
    <lineage>
        <taxon>Eukaryota</taxon>
        <taxon>Metazoa</taxon>
        <taxon>Spiralia</taxon>
        <taxon>Lophotrochozoa</taxon>
        <taxon>Mesozoa</taxon>
        <taxon>Orthonectida</taxon>
        <taxon>Rhopaluridae</taxon>
        <taxon>Intoshia</taxon>
    </lineage>
</organism>
<keyword evidence="4 5" id="KW-0539">Nucleus</keyword>
<dbReference type="InterPro" id="IPR050255">
    <property type="entry name" value="POU_domain_TF"/>
</dbReference>
<dbReference type="SMART" id="SM00352">
    <property type="entry name" value="POU"/>
    <property type="match status" value="1"/>
</dbReference>
<evidence type="ECO:0000256" key="8">
    <source>
        <dbReference type="SAM" id="MobiDB-lite"/>
    </source>
</evidence>
<dbReference type="Pfam" id="PF00046">
    <property type="entry name" value="Homeodomain"/>
    <property type="match status" value="1"/>
</dbReference>
<keyword evidence="7" id="KW-0804">Transcription</keyword>
<dbReference type="SUPFAM" id="SSF46689">
    <property type="entry name" value="Homeodomain-like"/>
    <property type="match status" value="1"/>
</dbReference>
<dbReference type="InterPro" id="IPR013847">
    <property type="entry name" value="POU"/>
</dbReference>
<comment type="similarity">
    <text evidence="7">Belongs to the POU transcription factor family.</text>
</comment>
<accession>A0A177B6U7</accession>
<dbReference type="PRINTS" id="PR00028">
    <property type="entry name" value="POUDOMAIN"/>
</dbReference>
<dbReference type="InterPro" id="IPR001356">
    <property type="entry name" value="HD"/>
</dbReference>
<dbReference type="SUPFAM" id="SSF47413">
    <property type="entry name" value="lambda repressor-like DNA-binding domains"/>
    <property type="match status" value="1"/>
</dbReference>
<dbReference type="AlphaFoldDB" id="A0A177B6U7"/>
<dbReference type="InterPro" id="IPR017970">
    <property type="entry name" value="Homeobox_CS"/>
</dbReference>
<keyword evidence="2 5" id="KW-0238">DNA-binding</keyword>
<dbReference type="CDD" id="cd00086">
    <property type="entry name" value="homeodomain"/>
    <property type="match status" value="1"/>
</dbReference>
<evidence type="ECO:0000259" key="9">
    <source>
        <dbReference type="PROSITE" id="PS50071"/>
    </source>
</evidence>
<feature type="region of interest" description="Disordered" evidence="8">
    <location>
        <begin position="1"/>
        <end position="20"/>
    </location>
</feature>
<feature type="DNA-binding region" description="Homeobox" evidence="5">
    <location>
        <begin position="404"/>
        <end position="463"/>
    </location>
</feature>
<dbReference type="InterPro" id="IPR010982">
    <property type="entry name" value="Lambda_DNA-bd_dom_sf"/>
</dbReference>
<dbReference type="InterPro" id="IPR000327">
    <property type="entry name" value="POU_dom"/>
</dbReference>
<protein>
    <recommendedName>
        <fullName evidence="7">POU domain protein</fullName>
    </recommendedName>
</protein>
<dbReference type="Gene3D" id="1.10.260.40">
    <property type="entry name" value="lambda repressor-like DNA-binding domains"/>
    <property type="match status" value="1"/>
</dbReference>
<sequence length="476" mass="54955">MNLNTNNEPKHHNNGPESSILNKMLNSRSMEEPRSTSSIVVFNSNTPPNNKCLQQPLPEHRNLDEYVQDYPNTNKNFNFIPLNYRQQNTLNSCKYQNLLMTSSNSSTIGPNYNNSSNFDLYQPGFSSSAYNNNCIYDNPTKNTELDRSACLFNGIYPEKVDYSSYNYVNMQNSNVKQPKTEISDPSPTYTNLDSCKPPYKFPSQYDSYLNPNISYNYRNSKFNESNLEYYKTLPYYTKPFQIPSYMYAKGHSNLNTNTCTFKNTSIDSGRLSIVQNLSTKSNSEDNEYLNLEKCKNIRNNYSKHSEIYDGNIENTTTEALEEFAKVFKQRRIKLGYTQADVGLALGSLYGSVFSQTTICRFEALQLSFKNMCKLKPLLRKWLEEADTSDGSPTNFEKLSSLGRKRKKRTSIDSSIKNILENYFLSHSKPNAPEIYVIAQHLNLEKEVIRVWFCNRRQKAKRNGLSIEETSKIQPKY</sequence>
<reference evidence="11 12" key="1">
    <citation type="submission" date="2016-04" db="EMBL/GenBank/DDBJ databases">
        <title>The genome of Intoshia linei affirms orthonectids as highly simplified spiralians.</title>
        <authorList>
            <person name="Mikhailov K.V."/>
            <person name="Slusarev G.S."/>
            <person name="Nikitin M.A."/>
            <person name="Logacheva M.D."/>
            <person name="Penin A."/>
            <person name="Aleoshin V."/>
            <person name="Panchin Y.V."/>
        </authorList>
    </citation>
    <scope>NUCLEOTIDE SEQUENCE [LARGE SCALE GENOMIC DNA]</scope>
    <source>
        <strain evidence="11">Intl2013</strain>
        <tissue evidence="11">Whole animal</tissue>
    </source>
</reference>
<dbReference type="FunFam" id="1.10.260.40:FF:000001">
    <property type="entry name" value="POU domain protein"/>
    <property type="match status" value="1"/>
</dbReference>
<dbReference type="Pfam" id="PF00157">
    <property type="entry name" value="Pou"/>
    <property type="match status" value="1"/>
</dbReference>
<keyword evidence="12" id="KW-1185">Reference proteome</keyword>
<evidence type="ECO:0000256" key="3">
    <source>
        <dbReference type="ARBA" id="ARBA00023155"/>
    </source>
</evidence>
<dbReference type="PROSITE" id="PS51179">
    <property type="entry name" value="POU_3"/>
    <property type="match status" value="1"/>
</dbReference>
<feature type="non-terminal residue" evidence="11">
    <location>
        <position position="476"/>
    </location>
</feature>
<evidence type="ECO:0000256" key="2">
    <source>
        <dbReference type="ARBA" id="ARBA00023125"/>
    </source>
</evidence>
<comment type="subcellular location">
    <subcellularLocation>
        <location evidence="1 5 6">Nucleus</location>
    </subcellularLocation>
</comment>
<dbReference type="SMART" id="SM00389">
    <property type="entry name" value="HOX"/>
    <property type="match status" value="1"/>
</dbReference>
<dbReference type="PROSITE" id="PS00465">
    <property type="entry name" value="POU_2"/>
    <property type="match status" value="1"/>
</dbReference>
<evidence type="ECO:0000259" key="10">
    <source>
        <dbReference type="PROSITE" id="PS51179"/>
    </source>
</evidence>
<evidence type="ECO:0000256" key="5">
    <source>
        <dbReference type="PROSITE-ProRule" id="PRU00108"/>
    </source>
</evidence>
<evidence type="ECO:0000256" key="6">
    <source>
        <dbReference type="RuleBase" id="RU000682"/>
    </source>
</evidence>
<feature type="domain" description="Homeobox" evidence="9">
    <location>
        <begin position="402"/>
        <end position="462"/>
    </location>
</feature>
<feature type="domain" description="POU-specific" evidence="10">
    <location>
        <begin position="312"/>
        <end position="386"/>
    </location>
</feature>
<evidence type="ECO:0000256" key="7">
    <source>
        <dbReference type="RuleBase" id="RU361194"/>
    </source>
</evidence>
<dbReference type="Proteomes" id="UP000078046">
    <property type="component" value="Unassembled WGS sequence"/>
</dbReference>
<dbReference type="InterPro" id="IPR009057">
    <property type="entry name" value="Homeodomain-like_sf"/>
</dbReference>
<evidence type="ECO:0000256" key="4">
    <source>
        <dbReference type="ARBA" id="ARBA00023242"/>
    </source>
</evidence>
<dbReference type="GO" id="GO:0000981">
    <property type="term" value="F:DNA-binding transcription factor activity, RNA polymerase II-specific"/>
    <property type="evidence" value="ECO:0007669"/>
    <property type="project" value="InterPro"/>
</dbReference>
<dbReference type="OrthoDB" id="6358449at2759"/>
<comment type="caution">
    <text evidence="11">The sequence shown here is derived from an EMBL/GenBank/DDBJ whole genome shotgun (WGS) entry which is preliminary data.</text>
</comment>
<dbReference type="Gene3D" id="1.10.10.60">
    <property type="entry name" value="Homeodomain-like"/>
    <property type="match status" value="1"/>
</dbReference>
<dbReference type="PROSITE" id="PS50071">
    <property type="entry name" value="HOMEOBOX_2"/>
    <property type="match status" value="1"/>
</dbReference>
<keyword evidence="3 5" id="KW-0371">Homeobox</keyword>
<dbReference type="EMBL" id="LWCA01000221">
    <property type="protein sequence ID" value="OAF69850.1"/>
    <property type="molecule type" value="Genomic_DNA"/>
</dbReference>
<gene>
    <name evidence="11" type="ORF">A3Q56_02400</name>
</gene>
<proteinExistence type="inferred from homology"/>
<dbReference type="GO" id="GO:0000978">
    <property type="term" value="F:RNA polymerase II cis-regulatory region sequence-specific DNA binding"/>
    <property type="evidence" value="ECO:0007669"/>
    <property type="project" value="TreeGrafter"/>
</dbReference>